<evidence type="ECO:0000313" key="3">
    <source>
        <dbReference type="EMBL" id="MEW9573801.1"/>
    </source>
</evidence>
<proteinExistence type="predicted"/>
<sequence length="111" mass="11892">MNATPLPRLYTETEAAEYLGKSVITLRRWRRQGRLESIKIGQSTRFTETHLLACLKVCTCPASSIASPTSTPSSHARVRPSSTSSGGSADEKSAALRAVAALKMPSGKQES</sequence>
<gene>
    <name evidence="3" type="ORF">ABQJ54_18765</name>
</gene>
<feature type="compositionally biased region" description="Low complexity" evidence="1">
    <location>
        <begin position="63"/>
        <end position="75"/>
    </location>
</feature>
<comment type="caution">
    <text evidence="3">The sequence shown here is derived from an EMBL/GenBank/DDBJ whole genome shotgun (WGS) entry which is preliminary data.</text>
</comment>
<keyword evidence="4" id="KW-1185">Reference proteome</keyword>
<dbReference type="InterPro" id="IPR010093">
    <property type="entry name" value="SinI_DNA-bd"/>
</dbReference>
<dbReference type="InterPro" id="IPR009061">
    <property type="entry name" value="DNA-bd_dom_put_sf"/>
</dbReference>
<dbReference type="NCBIfam" id="TIGR01764">
    <property type="entry name" value="excise"/>
    <property type="match status" value="1"/>
</dbReference>
<accession>A0ABV3QKZ8</accession>
<feature type="region of interest" description="Disordered" evidence="1">
    <location>
        <begin position="63"/>
        <end position="94"/>
    </location>
</feature>
<dbReference type="EMBL" id="JBFOHK010000006">
    <property type="protein sequence ID" value="MEW9573801.1"/>
    <property type="molecule type" value="Genomic_DNA"/>
</dbReference>
<reference evidence="3 4" key="1">
    <citation type="submission" date="2024-06" db="EMBL/GenBank/DDBJ databases">
        <authorList>
            <person name="Woo H."/>
        </authorList>
    </citation>
    <scope>NUCLEOTIDE SEQUENCE [LARGE SCALE GENOMIC DNA]</scope>
    <source>
        <strain evidence="3 4">Si-c</strain>
    </source>
</reference>
<evidence type="ECO:0000313" key="4">
    <source>
        <dbReference type="Proteomes" id="UP001556220"/>
    </source>
</evidence>
<dbReference type="InterPro" id="IPR041657">
    <property type="entry name" value="HTH_17"/>
</dbReference>
<dbReference type="Proteomes" id="UP001556220">
    <property type="component" value="Unassembled WGS sequence"/>
</dbReference>
<feature type="domain" description="Helix-turn-helix" evidence="2">
    <location>
        <begin position="9"/>
        <end position="53"/>
    </location>
</feature>
<evidence type="ECO:0000259" key="2">
    <source>
        <dbReference type="Pfam" id="PF12728"/>
    </source>
</evidence>
<dbReference type="SUPFAM" id="SSF46955">
    <property type="entry name" value="Putative DNA-binding domain"/>
    <property type="match status" value="1"/>
</dbReference>
<evidence type="ECO:0000256" key="1">
    <source>
        <dbReference type="SAM" id="MobiDB-lite"/>
    </source>
</evidence>
<organism evidence="3 4">
    <name type="scientific">Rhodanobacter lycopersici</name>
    <dbReference type="NCBI Taxonomy" id="3162487"/>
    <lineage>
        <taxon>Bacteria</taxon>
        <taxon>Pseudomonadati</taxon>
        <taxon>Pseudomonadota</taxon>
        <taxon>Gammaproteobacteria</taxon>
        <taxon>Lysobacterales</taxon>
        <taxon>Rhodanobacteraceae</taxon>
        <taxon>Rhodanobacter</taxon>
    </lineage>
</organism>
<dbReference type="RefSeq" id="WP_367855855.1">
    <property type="nucleotide sequence ID" value="NZ_JBFOHK010000006.1"/>
</dbReference>
<name>A0ABV3QKZ8_9GAMM</name>
<protein>
    <submittedName>
        <fullName evidence="3">Helix-turn-helix domain-containing protein</fullName>
    </submittedName>
</protein>
<dbReference type="Pfam" id="PF12728">
    <property type="entry name" value="HTH_17"/>
    <property type="match status" value="1"/>
</dbReference>